<dbReference type="AlphaFoldDB" id="A0A1I1ZEU2"/>
<protein>
    <submittedName>
        <fullName evidence="1">Uncharacterized protein</fullName>
    </submittedName>
</protein>
<name>A0A1I1ZEU2_9ACTN</name>
<sequence>MNTAISSVTGLEVEPVAVVPASSPRAADELDEKWHHCASASALYVDKGEFLILPPLSG</sequence>
<gene>
    <name evidence="1" type="ORF">SAMN02787118_101261</name>
</gene>
<evidence type="ECO:0000313" key="2">
    <source>
        <dbReference type="Proteomes" id="UP000181942"/>
    </source>
</evidence>
<organism evidence="1 2">
    <name type="scientific">Streptomyces mirabilis</name>
    <dbReference type="NCBI Taxonomy" id="68239"/>
    <lineage>
        <taxon>Bacteria</taxon>
        <taxon>Bacillati</taxon>
        <taxon>Actinomycetota</taxon>
        <taxon>Actinomycetes</taxon>
        <taxon>Kitasatosporales</taxon>
        <taxon>Streptomycetaceae</taxon>
        <taxon>Streptomyces</taxon>
    </lineage>
</organism>
<reference evidence="1 2" key="1">
    <citation type="submission" date="2016-10" db="EMBL/GenBank/DDBJ databases">
        <authorList>
            <person name="de Groot N.N."/>
        </authorList>
    </citation>
    <scope>NUCLEOTIDE SEQUENCE [LARGE SCALE GENOMIC DNA]</scope>
    <source>
        <strain evidence="1 2">OK461</strain>
    </source>
</reference>
<evidence type="ECO:0000313" key="1">
    <source>
        <dbReference type="EMBL" id="SFE30261.1"/>
    </source>
</evidence>
<dbReference type="Proteomes" id="UP000181942">
    <property type="component" value="Unassembled WGS sequence"/>
</dbReference>
<proteinExistence type="predicted"/>
<accession>A0A1I1ZEU2</accession>
<dbReference type="EMBL" id="FONR01000001">
    <property type="protein sequence ID" value="SFE30261.1"/>
    <property type="molecule type" value="Genomic_DNA"/>
</dbReference>